<feature type="region of interest" description="Disordered" evidence="1">
    <location>
        <begin position="112"/>
        <end position="142"/>
    </location>
</feature>
<dbReference type="Proteomes" id="UP001642464">
    <property type="component" value="Unassembled WGS sequence"/>
</dbReference>
<feature type="region of interest" description="Disordered" evidence="1">
    <location>
        <begin position="55"/>
        <end position="83"/>
    </location>
</feature>
<protein>
    <submittedName>
        <fullName evidence="2">Uncharacterized protein</fullName>
    </submittedName>
</protein>
<organism evidence="2 3">
    <name type="scientific">Durusdinium trenchii</name>
    <dbReference type="NCBI Taxonomy" id="1381693"/>
    <lineage>
        <taxon>Eukaryota</taxon>
        <taxon>Sar</taxon>
        <taxon>Alveolata</taxon>
        <taxon>Dinophyceae</taxon>
        <taxon>Suessiales</taxon>
        <taxon>Symbiodiniaceae</taxon>
        <taxon>Durusdinium</taxon>
    </lineage>
</organism>
<comment type="caution">
    <text evidence="2">The sequence shown here is derived from an EMBL/GenBank/DDBJ whole genome shotgun (WGS) entry which is preliminary data.</text>
</comment>
<evidence type="ECO:0000256" key="1">
    <source>
        <dbReference type="SAM" id="MobiDB-lite"/>
    </source>
</evidence>
<evidence type="ECO:0000313" key="3">
    <source>
        <dbReference type="Proteomes" id="UP001642464"/>
    </source>
</evidence>
<dbReference type="InterPro" id="IPR010736">
    <property type="entry name" value="SHIPPO-rpt"/>
</dbReference>
<dbReference type="EMBL" id="CAXAMM010017080">
    <property type="protein sequence ID" value="CAK9040345.1"/>
    <property type="molecule type" value="Genomic_DNA"/>
</dbReference>
<dbReference type="Pfam" id="PF07004">
    <property type="entry name" value="SHIPPO-rpt"/>
    <property type="match status" value="3"/>
</dbReference>
<sequence>RRAGQLGVEPPSSEVLWRGLLGLGRLHRLLQDLPQHLILGWPCHEDRGLRRSLATQGVPAGYPGTSETSGGDALHGAGSGSEVGAAPCWAGRSEALGESALLSEAAAAEAHAAQEVSGASHGSPGFSRQTEEAKATQLTEQGVSRLHQLRWPSLELEVSCNSVHCDAVMSPPSGEDAPAEQPGEALSTLAAAPKWSIPRASREGAKKVHLSKKHQLDRLGVESPGPGAYTPLRQRKSPSCSFGSGRRPSSAPICRAPCSDLLAMIASADALQFLPRASRATIGLARRDVVPAQPDLQDVPSFASPGPVHHLWNHCYCPDLRTYKRSAPGYSMGLRTSSAHLAVQTTPKVGPGAYPTHCAEHLRSRSNSKTGPRYSMPRAERWPRPRSAPNLRKPAPAG</sequence>
<feature type="region of interest" description="Disordered" evidence="1">
    <location>
        <begin position="361"/>
        <end position="398"/>
    </location>
</feature>
<evidence type="ECO:0000313" key="2">
    <source>
        <dbReference type="EMBL" id="CAK9040345.1"/>
    </source>
</evidence>
<feature type="region of interest" description="Disordered" evidence="1">
    <location>
        <begin position="197"/>
        <end position="250"/>
    </location>
</feature>
<accession>A0ABP0LMG5</accession>
<proteinExistence type="predicted"/>
<gene>
    <name evidence="2" type="ORF">SCF082_LOCUS23491</name>
</gene>
<feature type="non-terminal residue" evidence="2">
    <location>
        <position position="1"/>
    </location>
</feature>
<keyword evidence="3" id="KW-1185">Reference proteome</keyword>
<reference evidence="2 3" key="1">
    <citation type="submission" date="2024-02" db="EMBL/GenBank/DDBJ databases">
        <authorList>
            <person name="Chen Y."/>
            <person name="Shah S."/>
            <person name="Dougan E. K."/>
            <person name="Thang M."/>
            <person name="Chan C."/>
        </authorList>
    </citation>
    <scope>NUCLEOTIDE SEQUENCE [LARGE SCALE GENOMIC DNA]</scope>
</reference>
<name>A0ABP0LMG5_9DINO</name>